<dbReference type="EMBL" id="BTFW01000001">
    <property type="protein sequence ID" value="GMM60189.1"/>
    <property type="molecule type" value="Genomic_DNA"/>
</dbReference>
<comment type="caution">
    <text evidence="8">The sequence shown here is derived from an EMBL/GenBank/DDBJ whole genome shotgun (WGS) entry which is preliminary data.</text>
</comment>
<dbReference type="EC" id="3.1.4.46" evidence="2"/>
<evidence type="ECO:0000259" key="7">
    <source>
        <dbReference type="PROSITE" id="PS51704"/>
    </source>
</evidence>
<evidence type="ECO:0000256" key="1">
    <source>
        <dbReference type="ARBA" id="ARBA00007277"/>
    </source>
</evidence>
<evidence type="ECO:0000256" key="4">
    <source>
        <dbReference type="ARBA" id="ARBA00022798"/>
    </source>
</evidence>
<evidence type="ECO:0000256" key="3">
    <source>
        <dbReference type="ARBA" id="ARBA00022729"/>
    </source>
</evidence>
<dbReference type="PANTHER" id="PTHR43620">
    <property type="entry name" value="GLYCEROPHOSPHORYL DIESTER PHOSPHODIESTERASE"/>
    <property type="match status" value="1"/>
</dbReference>
<organism evidence="8 9">
    <name type="scientific">Novosphingobium pituita</name>
    <dbReference type="NCBI Taxonomy" id="3056842"/>
    <lineage>
        <taxon>Bacteria</taxon>
        <taxon>Pseudomonadati</taxon>
        <taxon>Pseudomonadota</taxon>
        <taxon>Alphaproteobacteria</taxon>
        <taxon>Sphingomonadales</taxon>
        <taxon>Sphingomonadaceae</taxon>
        <taxon>Novosphingobium</taxon>
    </lineage>
</organism>
<name>A0ABQ6P4K4_9SPHN</name>
<dbReference type="RefSeq" id="WP_317974000.1">
    <property type="nucleotide sequence ID" value="NZ_BTFW01000001.1"/>
</dbReference>
<comment type="catalytic activity">
    <reaction evidence="6">
        <text>a sn-glycero-3-phosphodiester + H2O = an alcohol + sn-glycerol 3-phosphate + H(+)</text>
        <dbReference type="Rhea" id="RHEA:12969"/>
        <dbReference type="ChEBI" id="CHEBI:15377"/>
        <dbReference type="ChEBI" id="CHEBI:15378"/>
        <dbReference type="ChEBI" id="CHEBI:30879"/>
        <dbReference type="ChEBI" id="CHEBI:57597"/>
        <dbReference type="ChEBI" id="CHEBI:83408"/>
        <dbReference type="EC" id="3.1.4.46"/>
    </reaction>
</comment>
<dbReference type="InterPro" id="IPR017946">
    <property type="entry name" value="PLC-like_Pdiesterase_TIM-brl"/>
</dbReference>
<proteinExistence type="inferred from homology"/>
<feature type="domain" description="GP-PDE" evidence="7">
    <location>
        <begin position="43"/>
        <end position="383"/>
    </location>
</feature>
<keyword evidence="9" id="KW-1185">Reference proteome</keyword>
<evidence type="ECO:0000256" key="6">
    <source>
        <dbReference type="ARBA" id="ARBA00047512"/>
    </source>
</evidence>
<accession>A0ABQ6P4K4</accession>
<dbReference type="Proteomes" id="UP001187221">
    <property type="component" value="Unassembled WGS sequence"/>
</dbReference>
<protein>
    <recommendedName>
        <fullName evidence="2">glycerophosphodiester phosphodiesterase</fullName>
        <ecNumber evidence="2">3.1.4.46</ecNumber>
    </recommendedName>
</protein>
<reference evidence="8 9" key="1">
    <citation type="submission" date="2023-06" db="EMBL/GenBank/DDBJ databases">
        <title>Draft genome sequence of Novosphingobium sp. strain IK01.</title>
        <authorList>
            <person name="Hatamoto M."/>
            <person name="Ikarashi T."/>
            <person name="Yamaguchi T."/>
        </authorList>
    </citation>
    <scope>NUCLEOTIDE SEQUENCE [LARGE SCALE GENOMIC DNA]</scope>
    <source>
        <strain evidence="8 9">IK01</strain>
    </source>
</reference>
<sequence>MKRGLMDRRNFIHAGTSAAGSLAALGAPGLTAMARPAPSRPKPLVIGHRGCSALRPEHTLASYAKAIEQGADFIEPDLVSTRDGALVARHENNIAQTTNVADHPEFASRRTTKLIDGEKVTGWFTEDFTLAELKTLRAVERLGAMRPESRSYDGQFQLLTLEEIADFAAAESAARGRTIGLIPEIKHSTYFAQIGLPQEQRFLDRVGASHYLSHAPVIVQSFEVANLKWLRPRIGAWQNIELLQLTVPMDVPPPDVKASGGTLTYAQMHTPKGLAEMRRYADWVSPVLQGIIPFGTPDGKPNGPLGKPTSLVRDAHAAGLKVSTWTFRPENMFLPSDFRGTGPQNGGDAVRQDAACVALIQRFIAAGIDSFFTDDPGLGRKAVDTFSA</sequence>
<dbReference type="SUPFAM" id="SSF51695">
    <property type="entry name" value="PLC-like phosphodiesterases"/>
    <property type="match status" value="1"/>
</dbReference>
<keyword evidence="3" id="KW-0732">Signal</keyword>
<dbReference type="PROSITE" id="PS51318">
    <property type="entry name" value="TAT"/>
    <property type="match status" value="1"/>
</dbReference>
<dbReference type="Gene3D" id="3.20.20.190">
    <property type="entry name" value="Phosphatidylinositol (PI) phosphodiesterase"/>
    <property type="match status" value="1"/>
</dbReference>
<dbReference type="Pfam" id="PF03009">
    <property type="entry name" value="GDPD"/>
    <property type="match status" value="1"/>
</dbReference>
<evidence type="ECO:0000313" key="9">
    <source>
        <dbReference type="Proteomes" id="UP001187221"/>
    </source>
</evidence>
<evidence type="ECO:0000313" key="8">
    <source>
        <dbReference type="EMBL" id="GMM60189.1"/>
    </source>
</evidence>
<dbReference type="InterPro" id="IPR006311">
    <property type="entry name" value="TAT_signal"/>
</dbReference>
<comment type="similarity">
    <text evidence="1">Belongs to the glycerophosphoryl diester phosphodiesterase family.</text>
</comment>
<keyword evidence="4" id="KW-0319">Glycerol metabolism</keyword>
<keyword evidence="5" id="KW-0378">Hydrolase</keyword>
<dbReference type="InterPro" id="IPR030395">
    <property type="entry name" value="GP_PDE_dom"/>
</dbReference>
<evidence type="ECO:0000256" key="5">
    <source>
        <dbReference type="ARBA" id="ARBA00022801"/>
    </source>
</evidence>
<gene>
    <name evidence="8" type="ORF">NUTIK01_09660</name>
</gene>
<dbReference type="PROSITE" id="PS51704">
    <property type="entry name" value="GP_PDE"/>
    <property type="match status" value="1"/>
</dbReference>
<dbReference type="PANTHER" id="PTHR43620:SF7">
    <property type="entry name" value="GLYCEROPHOSPHODIESTER PHOSPHODIESTERASE GDPD5-RELATED"/>
    <property type="match status" value="1"/>
</dbReference>
<evidence type="ECO:0000256" key="2">
    <source>
        <dbReference type="ARBA" id="ARBA00012247"/>
    </source>
</evidence>